<evidence type="ECO:0000313" key="3">
    <source>
        <dbReference type="Proteomes" id="UP000613208"/>
    </source>
</evidence>
<protein>
    <recommendedName>
        <fullName evidence="4">DUF4179 domain-containing protein</fullName>
    </recommendedName>
</protein>
<reference evidence="2" key="1">
    <citation type="submission" date="2020-06" db="EMBL/GenBank/DDBJ databases">
        <title>Characterization of fructooligosaccharide metabolism and fructooligosaccharide-degrading enzymes in human commensal butyrate producers.</title>
        <authorList>
            <person name="Tanno H."/>
            <person name="Fujii T."/>
            <person name="Hirano K."/>
            <person name="Maeno S."/>
            <person name="Tonozuka T."/>
            <person name="Sakamoto M."/>
            <person name="Ohkuma M."/>
            <person name="Tochio T."/>
            <person name="Endo A."/>
        </authorList>
    </citation>
    <scope>NUCLEOTIDE SEQUENCE</scope>
    <source>
        <strain evidence="2">JCM 17466</strain>
    </source>
</reference>
<proteinExistence type="predicted"/>
<dbReference type="EMBL" id="BLYI01000014">
    <property type="protein sequence ID" value="GFO84365.1"/>
    <property type="molecule type" value="Genomic_DNA"/>
</dbReference>
<organism evidence="2 3">
    <name type="scientific">Anaerostipes butyraticus</name>
    <dbReference type="NCBI Taxonomy" id="645466"/>
    <lineage>
        <taxon>Bacteria</taxon>
        <taxon>Bacillati</taxon>
        <taxon>Bacillota</taxon>
        <taxon>Clostridia</taxon>
        <taxon>Lachnospirales</taxon>
        <taxon>Lachnospiraceae</taxon>
        <taxon>Anaerostipes</taxon>
    </lineage>
</organism>
<keyword evidence="3" id="KW-1185">Reference proteome</keyword>
<dbReference type="RefSeq" id="WP_201310111.1">
    <property type="nucleotide sequence ID" value="NZ_BLYI01000014.1"/>
</dbReference>
<keyword evidence="1" id="KW-1133">Transmembrane helix</keyword>
<keyword evidence="1" id="KW-0812">Transmembrane</keyword>
<name>A0A916Q833_9FIRM</name>
<evidence type="ECO:0008006" key="4">
    <source>
        <dbReference type="Google" id="ProtNLM"/>
    </source>
</evidence>
<evidence type="ECO:0000256" key="1">
    <source>
        <dbReference type="SAM" id="Phobius"/>
    </source>
</evidence>
<sequence>MKSERRIQEMFKEIHAPDKLKEKVKRLEAKRRPIKWNQGICRAAGLAAVLTMVFTLSNGICYAATGKTWVRQSVVHFQDKNGKKLDAAVDLNNKSGQEAELVQEDGKVYLMIDGRRAADITDDFADGKAVGTIQLNITDETLENDSGEKTFYKVTGDMDDYNITLKQGDKAAARADSTEE</sequence>
<accession>A0A916Q833</accession>
<evidence type="ECO:0000313" key="2">
    <source>
        <dbReference type="EMBL" id="GFO84365.1"/>
    </source>
</evidence>
<dbReference type="AlphaFoldDB" id="A0A916Q833"/>
<comment type="caution">
    <text evidence="2">The sequence shown here is derived from an EMBL/GenBank/DDBJ whole genome shotgun (WGS) entry which is preliminary data.</text>
</comment>
<feature type="transmembrane region" description="Helical" evidence="1">
    <location>
        <begin position="40"/>
        <end position="65"/>
    </location>
</feature>
<keyword evidence="1" id="KW-0472">Membrane</keyword>
<gene>
    <name evidence="2" type="ORF">ANBU17_07120</name>
</gene>
<dbReference type="Proteomes" id="UP000613208">
    <property type="component" value="Unassembled WGS sequence"/>
</dbReference>